<dbReference type="EMBL" id="BAAAMU010000003">
    <property type="protein sequence ID" value="GAA1614368.1"/>
    <property type="molecule type" value="Genomic_DNA"/>
</dbReference>
<evidence type="ECO:0000313" key="1">
    <source>
        <dbReference type="EMBL" id="GAA1614368.1"/>
    </source>
</evidence>
<gene>
    <name evidence="1" type="ORF">GCM10009733_008210</name>
</gene>
<protein>
    <submittedName>
        <fullName evidence="1">Uncharacterized protein</fullName>
    </submittedName>
</protein>
<organism evidence="1 2">
    <name type="scientific">Nonomuraea maheshkhaliensis</name>
    <dbReference type="NCBI Taxonomy" id="419590"/>
    <lineage>
        <taxon>Bacteria</taxon>
        <taxon>Bacillati</taxon>
        <taxon>Actinomycetota</taxon>
        <taxon>Actinomycetes</taxon>
        <taxon>Streptosporangiales</taxon>
        <taxon>Streptosporangiaceae</taxon>
        <taxon>Nonomuraea</taxon>
    </lineage>
</organism>
<evidence type="ECO:0000313" key="2">
    <source>
        <dbReference type="Proteomes" id="UP001500064"/>
    </source>
</evidence>
<keyword evidence="2" id="KW-1185">Reference proteome</keyword>
<reference evidence="1 2" key="1">
    <citation type="journal article" date="2019" name="Int. J. Syst. Evol. Microbiol.">
        <title>The Global Catalogue of Microorganisms (GCM) 10K type strain sequencing project: providing services to taxonomists for standard genome sequencing and annotation.</title>
        <authorList>
            <consortium name="The Broad Institute Genomics Platform"/>
            <consortium name="The Broad Institute Genome Sequencing Center for Infectious Disease"/>
            <person name="Wu L."/>
            <person name="Ma J."/>
        </authorList>
    </citation>
    <scope>NUCLEOTIDE SEQUENCE [LARGE SCALE GENOMIC DNA]</scope>
    <source>
        <strain evidence="1 2">JCM 13929</strain>
    </source>
</reference>
<dbReference type="RefSeq" id="WP_346101488.1">
    <property type="nucleotide sequence ID" value="NZ_BAAAMU010000003.1"/>
</dbReference>
<accession>A0ABN2EU69</accession>
<sequence>MITSTASSRSMTTRHLPIEVLNSGPYITPDALHSYPTTTHASITHTSHGREEHTVTVVHIAGCPLLKPSAPDTTSSLVGEWVGTGLDMHRATGAYFYWCNRCMSHRYNHVVLPDHTRRYRPAGSIGVWEARDLGWAEWAVAVETEGGWQVLDWTVLREEADRAAAAAATKPQITATLVLSHRDFPSQAGT</sequence>
<proteinExistence type="predicted"/>
<dbReference type="Proteomes" id="UP001500064">
    <property type="component" value="Unassembled WGS sequence"/>
</dbReference>
<comment type="caution">
    <text evidence="1">The sequence shown here is derived from an EMBL/GenBank/DDBJ whole genome shotgun (WGS) entry which is preliminary data.</text>
</comment>
<name>A0ABN2EU69_9ACTN</name>